<protein>
    <submittedName>
        <fullName evidence="2">Uncharacterized protein</fullName>
    </submittedName>
</protein>
<dbReference type="KEGG" id="hpse:HPF_20450"/>
<gene>
    <name evidence="2" type="ORF">HPF_20450</name>
</gene>
<dbReference type="Proteomes" id="UP000293912">
    <property type="component" value="Chromosome"/>
</dbReference>
<dbReference type="RefSeq" id="WP_079366682.1">
    <property type="nucleotide sequence ID" value="NZ_CP037867.1"/>
</dbReference>
<organism evidence="2 3">
    <name type="scientific">Hydrogenophaga pseudoflava</name>
    <name type="common">Pseudomonas carboxydoflava</name>
    <dbReference type="NCBI Taxonomy" id="47421"/>
    <lineage>
        <taxon>Bacteria</taxon>
        <taxon>Pseudomonadati</taxon>
        <taxon>Pseudomonadota</taxon>
        <taxon>Betaproteobacteria</taxon>
        <taxon>Burkholderiales</taxon>
        <taxon>Comamonadaceae</taxon>
        <taxon>Hydrogenophaga</taxon>
    </lineage>
</organism>
<dbReference type="AlphaFoldDB" id="A0A4P6X5A2"/>
<feature type="region of interest" description="Disordered" evidence="1">
    <location>
        <begin position="30"/>
        <end position="119"/>
    </location>
</feature>
<proteinExistence type="predicted"/>
<sequence length="215" mass="22014">MLNISTSQPVSWPTAAPVTVAPVPAVASVGAAQPSARDPQADSGRGGQGARGGVPSPVRGDQEPGAGVSTAQPAPILPNGPKGSERTSPADNLADARLRAEQRQEEEQKAREQAEQKPQLQEVLASVWKASAAVVEVVLGREQAADAVDAAAASGARDSGAANQRPVANDAQVDLPGIEAVPAALRREQAPVAYTEQGASTWQSLETGSLLSRRV</sequence>
<dbReference type="EMBL" id="CP037867">
    <property type="protein sequence ID" value="QBM30075.1"/>
    <property type="molecule type" value="Genomic_DNA"/>
</dbReference>
<evidence type="ECO:0000256" key="1">
    <source>
        <dbReference type="SAM" id="MobiDB-lite"/>
    </source>
</evidence>
<evidence type="ECO:0000313" key="2">
    <source>
        <dbReference type="EMBL" id="QBM30075.1"/>
    </source>
</evidence>
<name>A0A4P6X5A2_HYDPS</name>
<accession>A0A4P6X5A2</accession>
<feature type="compositionally biased region" description="Low complexity" evidence="1">
    <location>
        <begin position="149"/>
        <end position="162"/>
    </location>
</feature>
<keyword evidence="3" id="KW-1185">Reference proteome</keyword>
<feature type="region of interest" description="Disordered" evidence="1">
    <location>
        <begin position="149"/>
        <end position="170"/>
    </location>
</feature>
<feature type="compositionally biased region" description="Basic and acidic residues" evidence="1">
    <location>
        <begin position="94"/>
        <end position="115"/>
    </location>
</feature>
<reference evidence="2 3" key="1">
    <citation type="submission" date="2019-03" db="EMBL/GenBank/DDBJ databases">
        <authorList>
            <person name="Sebastian G."/>
            <person name="Baumann P."/>
            <person name="Ruckert C."/>
            <person name="Kalinowski J."/>
            <person name="Nebel B."/>
            <person name="Takors R."/>
            <person name="Blombach B."/>
        </authorList>
    </citation>
    <scope>NUCLEOTIDE SEQUENCE [LARGE SCALE GENOMIC DNA]</scope>
    <source>
        <strain evidence="2 3">DSM 1084</strain>
    </source>
</reference>
<evidence type="ECO:0000313" key="3">
    <source>
        <dbReference type="Proteomes" id="UP000293912"/>
    </source>
</evidence>